<protein>
    <submittedName>
        <fullName evidence="2">Alpha/beta fold hydrolase</fullName>
    </submittedName>
</protein>
<evidence type="ECO:0000259" key="1">
    <source>
        <dbReference type="Pfam" id="PF12697"/>
    </source>
</evidence>
<keyword evidence="3" id="KW-1185">Reference proteome</keyword>
<dbReference type="GO" id="GO:0016787">
    <property type="term" value="F:hydrolase activity"/>
    <property type="evidence" value="ECO:0007669"/>
    <property type="project" value="UniProtKB-KW"/>
</dbReference>
<dbReference type="EMBL" id="CP060131">
    <property type="protein sequence ID" value="QNG52728.1"/>
    <property type="molecule type" value="Genomic_DNA"/>
</dbReference>
<feature type="domain" description="AB hydrolase-1" evidence="1">
    <location>
        <begin position="14"/>
        <end position="252"/>
    </location>
</feature>
<accession>A0A7G7MIW7</accession>
<dbReference type="Gene3D" id="3.40.50.1820">
    <property type="entry name" value="alpha/beta hydrolase"/>
    <property type="match status" value="1"/>
</dbReference>
<dbReference type="SUPFAM" id="SSF53474">
    <property type="entry name" value="alpha/beta-Hydrolases"/>
    <property type="match status" value="1"/>
</dbReference>
<evidence type="ECO:0000313" key="3">
    <source>
        <dbReference type="Proteomes" id="UP000515728"/>
    </source>
</evidence>
<gene>
    <name evidence="2" type="ORF">H6H00_01240</name>
</gene>
<dbReference type="KEGG" id="ppel:H6H00_01240"/>
<dbReference type="PRINTS" id="PR00111">
    <property type="entry name" value="ABHYDROLASE"/>
</dbReference>
<dbReference type="Pfam" id="PF12697">
    <property type="entry name" value="Abhydrolase_6"/>
    <property type="match status" value="1"/>
</dbReference>
<dbReference type="Proteomes" id="UP000515728">
    <property type="component" value="Chromosome"/>
</dbReference>
<organism evidence="2 3">
    <name type="scientific">Pseudonocardia petroleophila</name>
    <dbReference type="NCBI Taxonomy" id="37331"/>
    <lineage>
        <taxon>Bacteria</taxon>
        <taxon>Bacillati</taxon>
        <taxon>Actinomycetota</taxon>
        <taxon>Actinomycetes</taxon>
        <taxon>Pseudonocardiales</taxon>
        <taxon>Pseudonocardiaceae</taxon>
        <taxon>Pseudonocardia</taxon>
    </lineage>
</organism>
<dbReference type="PANTHER" id="PTHR46438">
    <property type="entry name" value="ALPHA/BETA-HYDROLASES SUPERFAMILY PROTEIN"/>
    <property type="match status" value="1"/>
</dbReference>
<proteinExistence type="predicted"/>
<dbReference type="PANTHER" id="PTHR46438:SF11">
    <property type="entry name" value="LIPASE-RELATED"/>
    <property type="match status" value="1"/>
</dbReference>
<name>A0A7G7MIW7_9PSEU</name>
<reference evidence="2 3" key="1">
    <citation type="submission" date="2020-08" db="EMBL/GenBank/DDBJ databases">
        <authorList>
            <person name="Mo P."/>
        </authorList>
    </citation>
    <scope>NUCLEOTIDE SEQUENCE [LARGE SCALE GENOMIC DNA]</scope>
    <source>
        <strain evidence="2 3">CGMCC 4.1532</strain>
    </source>
</reference>
<dbReference type="InterPro" id="IPR000073">
    <property type="entry name" value="AB_hydrolase_1"/>
</dbReference>
<dbReference type="AlphaFoldDB" id="A0A7G7MIW7"/>
<sequence>MNLHHVRRGSGEPLLLVHGLGGSWRSWGSVFDGLAAHREVIAVDLPGFGESPLPPGELSIATLTEAVAGFVAEQDLDGVDLVGQSMGGRIVLELARRGIGGDVVALDPGGFWPDREVAVFRTSLGASIGLLRRLRPMLPALVGNPVTRSALLAQLSPRPWALKPADVLPDLYGLADAPGTDPAFTALVRGPRQEGAAAGTVRGRVTLGWGRRDRVTFPGQARRAAALFPDAHLHWFDRCGHFPQWDAPKDTLDLVLART</sequence>
<dbReference type="InterPro" id="IPR029058">
    <property type="entry name" value="AB_hydrolase_fold"/>
</dbReference>
<evidence type="ECO:0000313" key="2">
    <source>
        <dbReference type="EMBL" id="QNG52728.1"/>
    </source>
</evidence>
<keyword evidence="2" id="KW-0378">Hydrolase</keyword>
<dbReference type="RefSeq" id="WP_185719557.1">
    <property type="nucleotide sequence ID" value="NZ_BAAAWI010000001.1"/>
</dbReference>